<keyword evidence="2" id="KW-1185">Reference proteome</keyword>
<evidence type="ECO:0000313" key="1">
    <source>
        <dbReference type="EMBL" id="SMC07559.1"/>
    </source>
</evidence>
<gene>
    <name evidence="1" type="ORF">SAMN00768000_3442</name>
</gene>
<protein>
    <submittedName>
        <fullName evidence="1">Uncharacterized protein</fullName>
    </submittedName>
</protein>
<dbReference type="AlphaFoldDB" id="A0A1W1WN12"/>
<accession>A0A1W1WN12</accession>
<reference evidence="2" key="1">
    <citation type="submission" date="2017-04" db="EMBL/GenBank/DDBJ databases">
        <authorList>
            <person name="Varghese N."/>
            <person name="Submissions S."/>
        </authorList>
    </citation>
    <scope>NUCLEOTIDE SEQUENCE [LARGE SCALE GENOMIC DNA]</scope>
    <source>
        <strain evidence="2">DSM 9293</strain>
    </source>
</reference>
<evidence type="ECO:0000313" key="2">
    <source>
        <dbReference type="Proteomes" id="UP000192660"/>
    </source>
</evidence>
<name>A0A1W1WN12_SULTA</name>
<dbReference type="STRING" id="28034.BFX07_07515"/>
<proteinExistence type="predicted"/>
<dbReference type="Proteomes" id="UP000192660">
    <property type="component" value="Unassembled WGS sequence"/>
</dbReference>
<dbReference type="EMBL" id="FWWY01000001">
    <property type="protein sequence ID" value="SMC07559.1"/>
    <property type="molecule type" value="Genomic_DNA"/>
</dbReference>
<sequence>MALEVLSVSHQEDVWLVTLKVYEGVYKKDEYIVRVVDVPLAPSPMDDASQIAVMKAFVLDQVTKHMRRGSLPPTGMQIEGQHVWEVKTTSSSL</sequence>
<dbReference type="OrthoDB" id="2085776at2"/>
<dbReference type="RefSeq" id="WP_028962313.1">
    <property type="nucleotide sequence ID" value="NZ_FWWY01000001.1"/>
</dbReference>
<organism evidence="1 2">
    <name type="scientific">Sulfobacillus thermosulfidooxidans (strain DSM 9293 / VKM B-1269 / AT-1)</name>
    <dbReference type="NCBI Taxonomy" id="929705"/>
    <lineage>
        <taxon>Bacteria</taxon>
        <taxon>Bacillati</taxon>
        <taxon>Bacillota</taxon>
        <taxon>Clostridia</taxon>
        <taxon>Eubacteriales</taxon>
        <taxon>Clostridiales Family XVII. Incertae Sedis</taxon>
        <taxon>Sulfobacillus</taxon>
    </lineage>
</organism>